<dbReference type="Proteomes" id="UP000617171">
    <property type="component" value="Unassembled WGS sequence"/>
</dbReference>
<dbReference type="EMBL" id="JABWQV010000007">
    <property type="protein sequence ID" value="MBC3345692.1"/>
    <property type="molecule type" value="Genomic_DNA"/>
</dbReference>
<reference evidence="2 3" key="1">
    <citation type="journal article" date="2020" name="Microorganisms">
        <title>Reliable Identification of Environmental Pseudomonas Isolates Using the rpoD Gene.</title>
        <authorList>
            <consortium name="The Broad Institute Genome Sequencing Platform"/>
            <person name="Girard L."/>
            <person name="Lood C."/>
            <person name="Rokni-Zadeh H."/>
            <person name="van Noort V."/>
            <person name="Lavigne R."/>
            <person name="De Mot R."/>
        </authorList>
    </citation>
    <scope>NUCLEOTIDE SEQUENCE [LARGE SCALE GENOMIC DNA]</scope>
    <source>
        <strain evidence="2 3">SWRI196</strain>
    </source>
</reference>
<dbReference type="RefSeq" id="WP_092453568.1">
    <property type="nucleotide sequence ID" value="NZ_JABWQV010000007.1"/>
</dbReference>
<feature type="domain" description="DUF6484" evidence="1">
    <location>
        <begin position="18"/>
        <end position="78"/>
    </location>
</feature>
<evidence type="ECO:0000313" key="2">
    <source>
        <dbReference type="EMBL" id="MBC3345692.1"/>
    </source>
</evidence>
<dbReference type="InterPro" id="IPR045506">
    <property type="entry name" value="DUF6484"/>
</dbReference>
<comment type="caution">
    <text evidence="2">The sequence shown here is derived from an EMBL/GenBank/DDBJ whole genome shotgun (WGS) entry which is preliminary data.</text>
</comment>
<evidence type="ECO:0000259" key="1">
    <source>
        <dbReference type="Pfam" id="PF20093"/>
    </source>
</evidence>
<gene>
    <name evidence="2" type="ORF">HU811_03490</name>
</gene>
<protein>
    <recommendedName>
        <fullName evidence="1">DUF6484 domain-containing protein</fullName>
    </recommendedName>
</protein>
<name>A0ABR6UMD4_9PSED</name>
<keyword evidence="3" id="KW-1185">Reference proteome</keyword>
<dbReference type="Pfam" id="PF20093">
    <property type="entry name" value="DUF6484"/>
    <property type="match status" value="1"/>
</dbReference>
<sequence>MTVQQPLPTQARIDTVVIGTLLDLPDASAPTVTYPGCANSSGIVARNTALLSPGDIGCQVALMFEGGDPARPLVIGLLLGAPVSPAPFASVRLDEQRIELSAEREIVLRCGKASITLTRAGKVIIQGAYLSSRSSGVNRIKGGSVQIN</sequence>
<accession>A0ABR6UMD4</accession>
<organism evidence="2 3">
    <name type="scientific">Pseudomonas tehranensis</name>
    <dbReference type="NCBI Taxonomy" id="2745502"/>
    <lineage>
        <taxon>Bacteria</taxon>
        <taxon>Pseudomonadati</taxon>
        <taxon>Pseudomonadota</taxon>
        <taxon>Gammaproteobacteria</taxon>
        <taxon>Pseudomonadales</taxon>
        <taxon>Pseudomonadaceae</taxon>
        <taxon>Pseudomonas</taxon>
    </lineage>
</organism>
<proteinExistence type="predicted"/>
<evidence type="ECO:0000313" key="3">
    <source>
        <dbReference type="Proteomes" id="UP000617171"/>
    </source>
</evidence>